<feature type="domain" description="N-acetyltransferase" evidence="1">
    <location>
        <begin position="7"/>
        <end position="152"/>
    </location>
</feature>
<evidence type="ECO:0000259" key="1">
    <source>
        <dbReference type="PROSITE" id="PS51186"/>
    </source>
</evidence>
<gene>
    <name evidence="2" type="ORF">MP3633_2609</name>
</gene>
<dbReference type="EMBL" id="CP054301">
    <property type="protein sequence ID" value="QKK81336.1"/>
    <property type="molecule type" value="Genomic_DNA"/>
</dbReference>
<dbReference type="Pfam" id="PF13673">
    <property type="entry name" value="Acetyltransf_10"/>
    <property type="match status" value="1"/>
</dbReference>
<accession>A0A859CXE4</accession>
<dbReference type="SUPFAM" id="SSF55729">
    <property type="entry name" value="Acyl-CoA N-acyltransferases (Nat)"/>
    <property type="match status" value="1"/>
</dbReference>
<dbReference type="PROSITE" id="PS51186">
    <property type="entry name" value="GNAT"/>
    <property type="match status" value="1"/>
</dbReference>
<sequence>MITWHCQPFNELSTHILYDLLRLRCDVFVVEQNCPFPELDGLDTLPSTQHLFALQDNQLVAYARLLAEGDSYSGYSSIGRVVVAPQSRKDKMGHTLMSHAIKHATTLWPTSPIKIGAQSHLENFYKSHGFITVSAPYMEDGIEHYIMTRELEVTR</sequence>
<dbReference type="RefSeq" id="WP_176335849.1">
    <property type="nucleotide sequence ID" value="NZ_BAAAEF010000031.1"/>
</dbReference>
<reference evidence="2 3" key="1">
    <citation type="submission" date="2020-06" db="EMBL/GenBank/DDBJ databases">
        <authorList>
            <person name="Voronona O.L."/>
            <person name="Aksenova E.I."/>
            <person name="Kunda M.S."/>
            <person name="Semenov A.N."/>
            <person name="Ryzhova N."/>
        </authorList>
    </citation>
    <scope>NUCLEOTIDE SEQUENCE [LARGE SCALE GENOMIC DNA]</scope>
    <source>
        <strain evidence="2 3">MPKMM3633</strain>
    </source>
</reference>
<name>A0A859CXE4_9GAMM</name>
<keyword evidence="2" id="KW-0808">Transferase</keyword>
<dbReference type="Proteomes" id="UP000509371">
    <property type="component" value="Chromosome"/>
</dbReference>
<dbReference type="CDD" id="cd04301">
    <property type="entry name" value="NAT_SF"/>
    <property type="match status" value="1"/>
</dbReference>
<dbReference type="InterPro" id="IPR016181">
    <property type="entry name" value="Acyl_CoA_acyltransferase"/>
</dbReference>
<proteinExistence type="predicted"/>
<dbReference type="Gene3D" id="3.40.630.30">
    <property type="match status" value="1"/>
</dbReference>
<organism evidence="2 3">
    <name type="scientific">Marinomonas primoryensis</name>
    <dbReference type="NCBI Taxonomy" id="178399"/>
    <lineage>
        <taxon>Bacteria</taxon>
        <taxon>Pseudomonadati</taxon>
        <taxon>Pseudomonadota</taxon>
        <taxon>Gammaproteobacteria</taxon>
        <taxon>Oceanospirillales</taxon>
        <taxon>Oceanospirillaceae</taxon>
        <taxon>Marinomonas</taxon>
    </lineage>
</organism>
<dbReference type="InterPro" id="IPR000182">
    <property type="entry name" value="GNAT_dom"/>
</dbReference>
<evidence type="ECO:0000313" key="3">
    <source>
        <dbReference type="Proteomes" id="UP000509371"/>
    </source>
</evidence>
<dbReference type="KEGG" id="mpri:MP3633_2609"/>
<evidence type="ECO:0000313" key="2">
    <source>
        <dbReference type="EMBL" id="QKK81336.1"/>
    </source>
</evidence>
<dbReference type="GO" id="GO:0016747">
    <property type="term" value="F:acyltransferase activity, transferring groups other than amino-acyl groups"/>
    <property type="evidence" value="ECO:0007669"/>
    <property type="project" value="InterPro"/>
</dbReference>
<dbReference type="AlphaFoldDB" id="A0A859CXE4"/>
<protein>
    <submittedName>
        <fullName evidence="2">GNAT family N-acetyltransferase</fullName>
    </submittedName>
</protein>